<keyword evidence="3" id="KW-0378">Hydrolase</keyword>
<keyword evidence="1" id="KW-1133">Transmembrane helix</keyword>
<dbReference type="Gene3D" id="2.60.40.1120">
    <property type="entry name" value="Carboxypeptidase-like, regulatory domain"/>
    <property type="match status" value="1"/>
</dbReference>
<dbReference type="SUPFAM" id="SSF56935">
    <property type="entry name" value="Porins"/>
    <property type="match status" value="1"/>
</dbReference>
<name>A0A4Q1SL23_9BACT</name>
<dbReference type="GO" id="GO:0004180">
    <property type="term" value="F:carboxypeptidase activity"/>
    <property type="evidence" value="ECO:0007669"/>
    <property type="project" value="UniProtKB-KW"/>
</dbReference>
<dbReference type="SUPFAM" id="SSF49452">
    <property type="entry name" value="Starch-binding domain-like"/>
    <property type="match status" value="1"/>
</dbReference>
<keyword evidence="3" id="KW-0121">Carboxypeptidase</keyword>
<keyword evidence="1" id="KW-0472">Membrane</keyword>
<evidence type="ECO:0000313" key="3">
    <source>
        <dbReference type="EMBL" id="RXS98165.1"/>
    </source>
</evidence>
<protein>
    <submittedName>
        <fullName evidence="3">Carboxypeptidase regulatory-like domain-containing protein</fullName>
    </submittedName>
</protein>
<dbReference type="Proteomes" id="UP000290253">
    <property type="component" value="Unassembled WGS sequence"/>
</dbReference>
<comment type="caution">
    <text evidence="3">The sequence shown here is derived from an EMBL/GenBank/DDBJ whole genome shotgun (WGS) entry which is preliminary data.</text>
</comment>
<feature type="domain" description="TonB-dependent transporter Oar-like beta-barrel" evidence="2">
    <location>
        <begin position="271"/>
        <end position="1293"/>
    </location>
</feature>
<feature type="transmembrane region" description="Helical" evidence="1">
    <location>
        <begin position="36"/>
        <end position="57"/>
    </location>
</feature>
<keyword evidence="1" id="KW-0812">Transmembrane</keyword>
<organism evidence="3 4">
    <name type="scientific">Silvibacterium dinghuense</name>
    <dbReference type="NCBI Taxonomy" id="1560006"/>
    <lineage>
        <taxon>Bacteria</taxon>
        <taxon>Pseudomonadati</taxon>
        <taxon>Acidobacteriota</taxon>
        <taxon>Terriglobia</taxon>
        <taxon>Terriglobales</taxon>
        <taxon>Acidobacteriaceae</taxon>
        <taxon>Silvibacterium</taxon>
    </lineage>
</organism>
<evidence type="ECO:0000259" key="2">
    <source>
        <dbReference type="Pfam" id="PF25183"/>
    </source>
</evidence>
<dbReference type="EMBL" id="SDMK01000001">
    <property type="protein sequence ID" value="RXS98165.1"/>
    <property type="molecule type" value="Genomic_DNA"/>
</dbReference>
<proteinExistence type="predicted"/>
<dbReference type="Pfam" id="PF13620">
    <property type="entry name" value="CarboxypepD_reg"/>
    <property type="match status" value="1"/>
</dbReference>
<dbReference type="InterPro" id="IPR013784">
    <property type="entry name" value="Carb-bd-like_fold"/>
</dbReference>
<keyword evidence="4" id="KW-1185">Reference proteome</keyword>
<dbReference type="Pfam" id="PF25183">
    <property type="entry name" value="OMP_b-brl_4"/>
    <property type="match status" value="1"/>
</dbReference>
<dbReference type="GO" id="GO:0030246">
    <property type="term" value="F:carbohydrate binding"/>
    <property type="evidence" value="ECO:0007669"/>
    <property type="project" value="InterPro"/>
</dbReference>
<evidence type="ECO:0000313" key="4">
    <source>
        <dbReference type="Proteomes" id="UP000290253"/>
    </source>
</evidence>
<sequence>MPRSHNRTSDPAAGLTRPSQVSLCRLEDASRRQFRFPFVILALVAACLCLSDVSAWAQDMATGALNVTVQDASGAVVNGAQLTLRNLGTNDTRRSVTKGDGNAVLPSLPPAQYTLSVSRDGFATSEYPQVTIQTSQVTNLRVTLAVGSSTQTVSVNSDETPLLDTTSNTIATTVNLKQVEDLPLQGRDVTSFAFMVPGSVDGANFNNLPGGAFSAGANGFSIITNRDKSAGYSGNGPVIQNRIEDVQEMTVQTSELDASQGGTAAMNINFTTRSGTNQFHGRLFEDYRNDALNANSWYNNYVDQNRSKEIINDFGGSVGGPIIKDKAFFFVSLANFREPSKFTVSTETPTDAAAAGLYSYYPVLADGSQSTTAKTVNVLEGGASSGCSTCTGTINTLIAQDLANIKASESATGATMTNNIDLNHNQVNFANKENIVEKFPTLRLDYNLTQNFHLTGAVNESNYYSTDSGAPPYPGAYYANQAYSYLNRNYQAVAGFDWTLKPNMINSFRVGYLYTATTWNSQGIDTPTASMLEQGDLAFGFGLTSGVNGFNQLRLGSLYPVLGVKDDTTWIHGKHSISFGVESSTEIDHYYNQQFVPYIGVDSMVTGDPAQDGVDNLVASDGPTGATSDVEGLYATLTGRMTYYSLGEFVNAKTKQFQTGQAFNLHERLNQTAFFIEDQWKAMPTLTINAGLRWDLTGTSKDETGFYTHPDIPNLWGPTAVGDIFDPGSLGGVQNPVEGPHATAYAATYVHPEPNFGFAWNPRGNSDGWLGKFLGDGKTVVRGSFTFKNYTEGAQNFWNFGSNNGANFNTYYYAYGNTPTSNGVQPAGYYTAGTVSLGGTLPSLISTSPSPFQSVIPMSYQAFSDTSYFTFDPHIQQPYVESWTLGIQRELNHNNVLEVRYLGNVAKRQWMPSNYNETNIFENGFLSEFKKAQANLAASGGTSFAGNNLPIMTQAFAAAGGSSNFTSSAFITDLKQGQVGAFAGTLAGNETYLCSLVGASWSPCGSTGGSYPINFFQENPFAAGAEILEMKAQGFSNYNSLQVDFRQNAWHGMQFDANYTLAKSLGTSIQGSSAPGVYGGRSNSAPAYYTERNHSLNYFPSSFDVRNILHLSGTYDLPFGRGRQFFNNNRLLNSAIGGWTVGTILTYSGGDPFLFTGGTYTFNSQSDSGIDLTNVTVKQLQHQIHPRYNTGHPWVNMFDSKYIASSGIANGEYISPHETAGTFGQFVWLHAPKWINTDMSVNKTIPLTHGVTFKMQGEFLNAFNHTAWGGMNTAVQSTSFGSTTTTMNNPRNIELRANFEF</sequence>
<keyword evidence="3" id="KW-0645">Protease</keyword>
<evidence type="ECO:0000256" key="1">
    <source>
        <dbReference type="SAM" id="Phobius"/>
    </source>
</evidence>
<reference evidence="3 4" key="1">
    <citation type="journal article" date="2016" name="Int. J. Syst. Evol. Microbiol.">
        <title>Acidipila dinghuensis sp. nov., an acidobacterium isolated from forest soil.</title>
        <authorList>
            <person name="Jiang Y.W."/>
            <person name="Wang J."/>
            <person name="Chen M.H."/>
            <person name="Lv Y.Y."/>
            <person name="Qiu L.H."/>
        </authorList>
    </citation>
    <scope>NUCLEOTIDE SEQUENCE [LARGE SCALE GENOMIC DNA]</scope>
    <source>
        <strain evidence="3 4">DHOF10</strain>
    </source>
</reference>
<dbReference type="InterPro" id="IPR057601">
    <property type="entry name" value="Oar-like_b-barrel"/>
</dbReference>
<gene>
    <name evidence="3" type="ORF">ESZ00_05130</name>
</gene>
<dbReference type="OrthoDB" id="97893at2"/>
<accession>A0A4Q1SL23</accession>